<feature type="chain" id="PRO_5014614714" description="Toxin co-regulated pilus biosynthesis protein Q C-terminal domain-containing protein" evidence="1">
    <location>
        <begin position="18"/>
        <end position="117"/>
    </location>
</feature>
<evidence type="ECO:0008006" key="4">
    <source>
        <dbReference type="Google" id="ProtNLM"/>
    </source>
</evidence>
<name>A0A2N8ZHY5_9VIBR</name>
<dbReference type="KEGG" id="vta:A3561"/>
<keyword evidence="1" id="KW-0732">Signal</keyword>
<dbReference type="RefSeq" id="WP_102523779.1">
    <property type="nucleotide sequence ID" value="NZ_LT960611.1"/>
</dbReference>
<evidence type="ECO:0000256" key="1">
    <source>
        <dbReference type="SAM" id="SignalP"/>
    </source>
</evidence>
<sequence>MKIKSLCFIALCLAAPASPIPDVDTLQVSARTIYPLELKTVGQAVQWLMEPLGYHILTEYSAPSSARTLLESPIPTAAKMHRTMPVTHALQLLIGEGNTIIVDKGHKLITFSKGVIL</sequence>
<evidence type="ECO:0000313" key="3">
    <source>
        <dbReference type="Proteomes" id="UP000235828"/>
    </source>
</evidence>
<organism evidence="2 3">
    <name type="scientific">Vibrio tapetis subsp. tapetis</name>
    <dbReference type="NCBI Taxonomy" id="1671868"/>
    <lineage>
        <taxon>Bacteria</taxon>
        <taxon>Pseudomonadati</taxon>
        <taxon>Pseudomonadota</taxon>
        <taxon>Gammaproteobacteria</taxon>
        <taxon>Vibrionales</taxon>
        <taxon>Vibrionaceae</taxon>
        <taxon>Vibrio</taxon>
    </lineage>
</organism>
<gene>
    <name evidence="2" type="ORF">VTAP4600_A3561</name>
</gene>
<keyword evidence="3" id="KW-1185">Reference proteome</keyword>
<dbReference type="EMBL" id="LT960611">
    <property type="protein sequence ID" value="SON51508.1"/>
    <property type="molecule type" value="Genomic_DNA"/>
</dbReference>
<accession>A0A2N8ZHY5</accession>
<dbReference type="OrthoDB" id="9152488at2"/>
<evidence type="ECO:0000313" key="2">
    <source>
        <dbReference type="EMBL" id="SON51508.1"/>
    </source>
</evidence>
<feature type="signal peptide" evidence="1">
    <location>
        <begin position="1"/>
        <end position="17"/>
    </location>
</feature>
<protein>
    <recommendedName>
        <fullName evidence="4">Toxin co-regulated pilus biosynthesis protein Q C-terminal domain-containing protein</fullName>
    </recommendedName>
</protein>
<dbReference type="Proteomes" id="UP000235828">
    <property type="component" value="Chromosome A"/>
</dbReference>
<proteinExistence type="predicted"/>
<dbReference type="AlphaFoldDB" id="A0A2N8ZHY5"/>
<reference evidence="2 3" key="1">
    <citation type="submission" date="2017-10" db="EMBL/GenBank/DDBJ databases">
        <authorList>
            <person name="Banno H."/>
            <person name="Chua N.-H."/>
        </authorList>
    </citation>
    <scope>NUCLEOTIDE SEQUENCE [LARGE SCALE GENOMIC DNA]</scope>
    <source>
        <strain evidence="2">Vibrio tapetis CECT4600</strain>
    </source>
</reference>